<evidence type="ECO:0000256" key="2">
    <source>
        <dbReference type="SAM" id="Phobius"/>
    </source>
</evidence>
<accession>A0ABD2GDH7</accession>
<keyword evidence="2" id="KW-0472">Membrane</keyword>
<proteinExistence type="predicted"/>
<dbReference type="InterPro" id="IPR036179">
    <property type="entry name" value="Ig-like_dom_sf"/>
</dbReference>
<gene>
    <name evidence="4" type="ORF">OYC64_001909</name>
</gene>
<evidence type="ECO:0000256" key="1">
    <source>
        <dbReference type="ARBA" id="ARBA00023319"/>
    </source>
</evidence>
<dbReference type="InterPro" id="IPR013106">
    <property type="entry name" value="Ig_V-set"/>
</dbReference>
<evidence type="ECO:0000313" key="4">
    <source>
        <dbReference type="EMBL" id="KAL3051770.1"/>
    </source>
</evidence>
<dbReference type="InterPro" id="IPR013783">
    <property type="entry name" value="Ig-like_fold"/>
</dbReference>
<comment type="caution">
    <text evidence="4">The sequence shown here is derived from an EMBL/GenBank/DDBJ whole genome shotgun (WGS) entry which is preliminary data.</text>
</comment>
<keyword evidence="1" id="KW-0393">Immunoglobulin domain</keyword>
<evidence type="ECO:0000259" key="3">
    <source>
        <dbReference type="PROSITE" id="PS50835"/>
    </source>
</evidence>
<evidence type="ECO:0000313" key="5">
    <source>
        <dbReference type="Proteomes" id="UP001619887"/>
    </source>
</evidence>
<protein>
    <recommendedName>
        <fullName evidence="3">Ig-like domain-containing protein</fullName>
    </recommendedName>
</protein>
<keyword evidence="2" id="KW-1133">Transmembrane helix</keyword>
<keyword evidence="5" id="KW-1185">Reference proteome</keyword>
<dbReference type="InterPro" id="IPR007110">
    <property type="entry name" value="Ig-like_dom"/>
</dbReference>
<dbReference type="SMART" id="SM00409">
    <property type="entry name" value="IG"/>
    <property type="match status" value="1"/>
</dbReference>
<dbReference type="PANTHER" id="PTHR14334">
    <property type="entry name" value="B-CELL ANTIGEN RECEPTOR COMPLEX-ASSOCIATED PROTEIN"/>
    <property type="match status" value="1"/>
</dbReference>
<organism evidence="4 5">
    <name type="scientific">Pagothenia borchgrevinki</name>
    <name type="common">Bald rockcod</name>
    <name type="synonym">Trematomus borchgrevinki</name>
    <dbReference type="NCBI Taxonomy" id="8213"/>
    <lineage>
        <taxon>Eukaryota</taxon>
        <taxon>Metazoa</taxon>
        <taxon>Chordata</taxon>
        <taxon>Craniata</taxon>
        <taxon>Vertebrata</taxon>
        <taxon>Euteleostomi</taxon>
        <taxon>Actinopterygii</taxon>
        <taxon>Neopterygii</taxon>
        <taxon>Teleostei</taxon>
        <taxon>Neoteleostei</taxon>
        <taxon>Acanthomorphata</taxon>
        <taxon>Eupercaria</taxon>
        <taxon>Perciformes</taxon>
        <taxon>Notothenioidei</taxon>
        <taxon>Nototheniidae</taxon>
        <taxon>Pagothenia</taxon>
    </lineage>
</organism>
<dbReference type="Gene3D" id="2.60.40.10">
    <property type="entry name" value="Immunoglobulins"/>
    <property type="match status" value="1"/>
</dbReference>
<reference evidence="4 5" key="2">
    <citation type="journal article" date="2024" name="G3 (Bethesda)">
        <title>The genome of the cryopelagic Antarctic bald notothen, Trematomus borchgrevinki.</title>
        <authorList>
            <person name="Rayamajhi N."/>
            <person name="Rivera-Colon A.G."/>
            <person name="Minhas B.F."/>
            <person name="Cheng C.C."/>
            <person name="Catchen J.M."/>
        </authorList>
    </citation>
    <scope>NUCLEOTIDE SEQUENCE [LARGE SCALE GENOMIC DNA]</scope>
    <source>
        <strain evidence="4">AGRC-2024</strain>
    </source>
</reference>
<dbReference type="Proteomes" id="UP001619887">
    <property type="component" value="Unassembled WGS sequence"/>
</dbReference>
<dbReference type="Pfam" id="PF07686">
    <property type="entry name" value="V-set"/>
    <property type="match status" value="1"/>
</dbReference>
<reference evidence="4 5" key="1">
    <citation type="journal article" date="2022" name="G3 (Bethesda)">
        <title>Evaluating Illumina-, Nanopore-, and PacBio-based genome assembly strategies with the bald notothen, Trematomus borchgrevinki.</title>
        <authorList>
            <person name="Rayamajhi N."/>
            <person name="Cheng C.C."/>
            <person name="Catchen J.M."/>
        </authorList>
    </citation>
    <scope>NUCLEOTIDE SEQUENCE [LARGE SCALE GENOMIC DNA]</scope>
    <source>
        <strain evidence="4">AGRC-2024</strain>
    </source>
</reference>
<feature type="transmembrane region" description="Helical" evidence="2">
    <location>
        <begin position="164"/>
        <end position="182"/>
    </location>
</feature>
<sequence>MPAERHMWKSAFTNIFSFDVIMRWLLAGCFGLALINISVALNPDVLTQKPRFYGVNAGHNVSIYCHSPCYKKLLPATAEWYRVNEYEYGAVVNTTRNRIEAKDNYELHHGRHDNNVFLVIRAVRLNDSGVYFCKIHDTLGPGTAVQVARSGGVDQARRSKMKDALIILQALLLAVCIAAVLLRKRQQLEKKDSIYEEPEVDHIYEGLVIETCSGGVYEELSVYAQADGTEAPWE</sequence>
<dbReference type="SUPFAM" id="SSF48726">
    <property type="entry name" value="Immunoglobulin"/>
    <property type="match status" value="1"/>
</dbReference>
<dbReference type="AlphaFoldDB" id="A0ABD2GDH7"/>
<keyword evidence="2" id="KW-0812">Transmembrane</keyword>
<dbReference type="InterPro" id="IPR003599">
    <property type="entry name" value="Ig_sub"/>
</dbReference>
<dbReference type="EMBL" id="JBIYXZ010002080">
    <property type="protein sequence ID" value="KAL3051770.1"/>
    <property type="molecule type" value="Genomic_DNA"/>
</dbReference>
<name>A0ABD2GDH7_PAGBO</name>
<dbReference type="PROSITE" id="PS50835">
    <property type="entry name" value="IG_LIKE"/>
    <property type="match status" value="1"/>
</dbReference>
<feature type="domain" description="Ig-like" evidence="3">
    <location>
        <begin position="43"/>
        <end position="150"/>
    </location>
</feature>
<dbReference type="PANTHER" id="PTHR14334:SF2">
    <property type="entry name" value="B-CELL ANTIGEN RECEPTOR COMPLEX-ASSOCIATED PROTEIN BETA CHAIN"/>
    <property type="match status" value="1"/>
</dbReference>